<protein>
    <submittedName>
        <fullName evidence="2">Actin-related protein 2/3 complex subunit 3</fullName>
    </submittedName>
</protein>
<evidence type="ECO:0000313" key="2">
    <source>
        <dbReference type="WBParaSite" id="PS1159_v2.g15273.t1"/>
    </source>
</evidence>
<organism evidence="1 2">
    <name type="scientific">Panagrolaimus sp. PS1159</name>
    <dbReference type="NCBI Taxonomy" id="55785"/>
    <lineage>
        <taxon>Eukaryota</taxon>
        <taxon>Metazoa</taxon>
        <taxon>Ecdysozoa</taxon>
        <taxon>Nematoda</taxon>
        <taxon>Chromadorea</taxon>
        <taxon>Rhabditida</taxon>
        <taxon>Tylenchina</taxon>
        <taxon>Panagrolaimomorpha</taxon>
        <taxon>Panagrolaimoidea</taxon>
        <taxon>Panagrolaimidae</taxon>
        <taxon>Panagrolaimus</taxon>
    </lineage>
</organism>
<evidence type="ECO:0000313" key="1">
    <source>
        <dbReference type="Proteomes" id="UP000887580"/>
    </source>
</evidence>
<accession>A0AC35F9L0</accession>
<proteinExistence type="predicted"/>
<dbReference type="WBParaSite" id="PS1159_v2.g15273.t1">
    <property type="protein sequence ID" value="PS1159_v2.g15273.t1"/>
    <property type="gene ID" value="PS1159_v2.g15273"/>
</dbReference>
<dbReference type="Proteomes" id="UP000887580">
    <property type="component" value="Unplaced"/>
</dbReference>
<reference evidence="2" key="1">
    <citation type="submission" date="2022-11" db="UniProtKB">
        <authorList>
            <consortium name="WormBaseParasite"/>
        </authorList>
    </citation>
    <scope>IDENTIFICATION</scope>
</reference>
<sequence length="194" mass="22757">MNQRFQQVDFPYEQLLAIGYHSAFNGEKAPVISGMMLLPLKTRYRGPANPVVDQNETDIIDEAINVFRPALFYNQYKIKGEADRTLMYLFLYLIECCKQLHGMTNKNEAYRKLRDFAIQKSLPIPGEARFPLNDFFDPPKNSKEEETLQAYLTQMRQECGDRLVNTVFRHSETAADKHWTMFGKRRFINRCFNP</sequence>
<name>A0AC35F9L0_9BILA</name>